<protein>
    <submittedName>
        <fullName evidence="1">Uncharacterized protein</fullName>
    </submittedName>
</protein>
<evidence type="ECO:0000313" key="2">
    <source>
        <dbReference type="Proteomes" id="UP000325440"/>
    </source>
</evidence>
<reference evidence="1 2" key="1">
    <citation type="submission" date="2019-08" db="EMBL/GenBank/DDBJ databases">
        <authorList>
            <person name="Alioto T."/>
            <person name="Alioto T."/>
            <person name="Gomez Garrido J."/>
        </authorList>
    </citation>
    <scope>NUCLEOTIDE SEQUENCE [LARGE SCALE GENOMIC DNA]</scope>
</reference>
<organism evidence="1 2">
    <name type="scientific">Cinara cedri</name>
    <dbReference type="NCBI Taxonomy" id="506608"/>
    <lineage>
        <taxon>Eukaryota</taxon>
        <taxon>Metazoa</taxon>
        <taxon>Ecdysozoa</taxon>
        <taxon>Arthropoda</taxon>
        <taxon>Hexapoda</taxon>
        <taxon>Insecta</taxon>
        <taxon>Pterygota</taxon>
        <taxon>Neoptera</taxon>
        <taxon>Paraneoptera</taxon>
        <taxon>Hemiptera</taxon>
        <taxon>Sternorrhyncha</taxon>
        <taxon>Aphidomorpha</taxon>
        <taxon>Aphidoidea</taxon>
        <taxon>Aphididae</taxon>
        <taxon>Lachninae</taxon>
        <taxon>Cinara</taxon>
    </lineage>
</organism>
<dbReference type="EMBL" id="CABPRJ010002367">
    <property type="protein sequence ID" value="VVC43080.1"/>
    <property type="molecule type" value="Genomic_DNA"/>
</dbReference>
<proteinExistence type="predicted"/>
<sequence>MNSQLLEKPVSAGDECKENVALEQQPLISPKNILVKLEEEYHKINLTWCDYNSSTASLDWVKRVMQHLQEWDLDFNIINVLFQNPKFKSPETCNCKTHLSMSTLDDFEIIKISPQKQVILQLKCELRQLKKRAINNDCKSSHKWMEKAQYIFENVWSIKPEVSTLLIHKLI</sequence>
<dbReference type="Proteomes" id="UP000325440">
    <property type="component" value="Unassembled WGS sequence"/>
</dbReference>
<evidence type="ECO:0000313" key="1">
    <source>
        <dbReference type="EMBL" id="VVC43080.1"/>
    </source>
</evidence>
<gene>
    <name evidence="1" type="ORF">CINCED_3A002534</name>
</gene>
<dbReference type="AlphaFoldDB" id="A0A5E4NKG2"/>
<keyword evidence="2" id="KW-1185">Reference proteome</keyword>
<name>A0A5E4NKG2_9HEMI</name>
<accession>A0A5E4NKG2</accession>